<dbReference type="KEGG" id="dsa:Desal_0883"/>
<dbReference type="eggNOG" id="COG2984">
    <property type="taxonomic scope" value="Bacteria"/>
</dbReference>
<organism evidence="1 2">
    <name type="scientific">Maridesulfovibrio salexigens (strain ATCC 14822 / DSM 2638 / NCIMB 8403 / VKM B-1763)</name>
    <name type="common">Desulfovibrio salexigens</name>
    <dbReference type="NCBI Taxonomy" id="526222"/>
    <lineage>
        <taxon>Bacteria</taxon>
        <taxon>Pseudomonadati</taxon>
        <taxon>Thermodesulfobacteriota</taxon>
        <taxon>Desulfovibrionia</taxon>
        <taxon>Desulfovibrionales</taxon>
        <taxon>Desulfovibrionaceae</taxon>
        <taxon>Maridesulfovibrio</taxon>
    </lineage>
</organism>
<evidence type="ECO:0000313" key="1">
    <source>
        <dbReference type="EMBL" id="ACS78949.1"/>
    </source>
</evidence>
<evidence type="ECO:0000313" key="2">
    <source>
        <dbReference type="Proteomes" id="UP000002601"/>
    </source>
</evidence>
<keyword evidence="2" id="KW-1185">Reference proteome</keyword>
<gene>
    <name evidence="1" type="ordered locus">Desal_0883</name>
</gene>
<dbReference type="EMBL" id="CP001649">
    <property type="protein sequence ID" value="ACS78949.1"/>
    <property type="molecule type" value="Genomic_DNA"/>
</dbReference>
<protein>
    <recommendedName>
        <fullName evidence="3">ABC transport system substrate-binding protein</fullName>
    </recommendedName>
</protein>
<name>C6BZP2_MARSD</name>
<dbReference type="CDD" id="cd06325">
    <property type="entry name" value="PBP1_ABC_unchar_transporter"/>
    <property type="match status" value="1"/>
</dbReference>
<dbReference type="PANTHER" id="PTHR35271:SF1">
    <property type="entry name" value="ABC TRANSPORTER, SUBSTRATE-BINDING LIPOPROTEIN"/>
    <property type="match status" value="1"/>
</dbReference>
<dbReference type="OrthoDB" id="9776955at2"/>
<dbReference type="Proteomes" id="UP000002601">
    <property type="component" value="Chromosome"/>
</dbReference>
<reference evidence="1 2" key="1">
    <citation type="submission" date="2009-06" db="EMBL/GenBank/DDBJ databases">
        <title>Complete sequence of Desulfovibrio salexigens DSM 2638.</title>
        <authorList>
            <consortium name="US DOE Joint Genome Institute"/>
            <person name="Lucas S."/>
            <person name="Copeland A."/>
            <person name="Lapidus A."/>
            <person name="Glavina del Rio T."/>
            <person name="Tice H."/>
            <person name="Bruce D."/>
            <person name="Goodwin L."/>
            <person name="Pitluck S."/>
            <person name="Munk A.C."/>
            <person name="Brettin T."/>
            <person name="Detter J.C."/>
            <person name="Han C."/>
            <person name="Tapia R."/>
            <person name="Larimer F."/>
            <person name="Land M."/>
            <person name="Hauser L."/>
            <person name="Kyrpides N."/>
            <person name="Anderson I."/>
            <person name="Wall J.D."/>
            <person name="Arkin A.P."/>
            <person name="Dehal P."/>
            <person name="Chivian D."/>
            <person name="Giles B."/>
            <person name="Hazen T.C."/>
        </authorList>
    </citation>
    <scope>NUCLEOTIDE SEQUENCE [LARGE SCALE GENOMIC DNA]</scope>
    <source>
        <strain evidence="2">ATCC 14822 / DSM 2638 / NCIMB 8403 / VKM B-1763</strain>
    </source>
</reference>
<dbReference type="AlphaFoldDB" id="C6BZP2"/>
<dbReference type="STRING" id="526222.Desal_0883"/>
<evidence type="ECO:0008006" key="3">
    <source>
        <dbReference type="Google" id="ProtNLM"/>
    </source>
</evidence>
<proteinExistence type="predicted"/>
<dbReference type="Pfam" id="PF04392">
    <property type="entry name" value="ABC_sub_bind"/>
    <property type="match status" value="1"/>
</dbReference>
<dbReference type="InterPro" id="IPR007487">
    <property type="entry name" value="ABC_transpt-TYRBP-like"/>
</dbReference>
<accession>C6BZP2</accession>
<dbReference type="HOGENOM" id="CLU_058196_3_2_7"/>
<dbReference type="RefSeq" id="WP_015850768.1">
    <property type="nucleotide sequence ID" value="NC_012881.1"/>
</dbReference>
<sequence length="325" mass="35408">MRKSVLGAVGLLLLFTIAIYLLLPFKADEKLYRVGVLQFTKNNLSTLQGFKDGLRELGYIEGENIEFDFAGPASSKKDLGSYMHTLLENEPDLIFASPTPAAIVAKQITQGTNLPVLFAPVNDPVAAGIVKNERAPEGNITGVRLSASDGRRLQYLKDVVPTVTKVLVPYSLGDKSAAASVKMLEKAAPKVGVTLVKKPFYRETDLLSDKEYVPADVDAVLLPREGLVMSRINDFVTVCLERKLPLSTPRFKQVEDGALTGYGFNGYEIGKQSARMAHMLFSGAPVSSLPVETSEDYLFINLKTAKAIGAKISDSILRQAKNIVR</sequence>
<dbReference type="PANTHER" id="PTHR35271">
    <property type="entry name" value="ABC TRANSPORTER, SUBSTRATE-BINDING LIPOPROTEIN-RELATED"/>
    <property type="match status" value="1"/>
</dbReference>
<dbReference type="Gene3D" id="3.40.50.2300">
    <property type="match status" value="2"/>
</dbReference>